<feature type="compositionally biased region" description="Low complexity" evidence="1">
    <location>
        <begin position="851"/>
        <end position="881"/>
    </location>
</feature>
<evidence type="ECO:0008006" key="4">
    <source>
        <dbReference type="Google" id="ProtNLM"/>
    </source>
</evidence>
<feature type="compositionally biased region" description="Low complexity" evidence="1">
    <location>
        <begin position="891"/>
        <end position="915"/>
    </location>
</feature>
<dbReference type="EMBL" id="BLAG01000012">
    <property type="protein sequence ID" value="GES31929.1"/>
    <property type="molecule type" value="Genomic_DNA"/>
</dbReference>
<dbReference type="InterPro" id="IPR027417">
    <property type="entry name" value="P-loop_NTPase"/>
</dbReference>
<reference evidence="2 3" key="1">
    <citation type="submission" date="2019-10" db="EMBL/GenBank/DDBJ databases">
        <title>Whole genome shotgun sequence of Streptomyces angustmyceticus NBRC 3934.</title>
        <authorList>
            <person name="Hosoyama A."/>
            <person name="Ichikawa N."/>
            <person name="Kimura A."/>
            <person name="Kitahashi Y."/>
            <person name="Komaki H."/>
            <person name="Uohara A."/>
        </authorList>
    </citation>
    <scope>NUCLEOTIDE SEQUENCE [LARGE SCALE GENOMIC DNA]</scope>
    <source>
        <strain evidence="2 3">NBRC 3934</strain>
    </source>
</reference>
<evidence type="ECO:0000313" key="3">
    <source>
        <dbReference type="Proteomes" id="UP000325598"/>
    </source>
</evidence>
<evidence type="ECO:0000313" key="2">
    <source>
        <dbReference type="EMBL" id="GES31929.1"/>
    </source>
</evidence>
<evidence type="ECO:0000256" key="1">
    <source>
        <dbReference type="SAM" id="MobiDB-lite"/>
    </source>
</evidence>
<name>A0A5J4LK49_9ACTN</name>
<sequence>MRARAAASPPAVALRRDPAIHSFGEALEVKRGADGGALEGAPVGTITACLPFGGHERARGPAMALLDADADTALVRIRDLAGRTRGTGFLADHDGTVITSHEAVDGAAQLVLQPMADGATGGGARGGGWTCVVAADALTPLPEAGLALVRTGGLGPHRLAPLPIAAARPAPGTAARLWAGGWLDGTVVGPGAGVMYTAAARVHLLDETLELGLCAGGREALRLGGPAIGGPVLDARTGAVLGILGTALHPQAPGRPRAGEPFGRRAGGFAIPLRAAAEAAPRGTLAALLERNAATVPAYGSELNPAGARHLAELTRGSAERPRPWGEPVERPETAAEFTRFEGRHGAAEPCVLALVGEPGSGRSTELAALAARRAQGPDPAATVSLRGAELRPGDEGVHTAVERALRSAGRTVAGAGRTAGDPADTTLQGVTRAASAAGRGLLVLLDGPEEMPVSLAQGERLAEWTAATADWLRGARVRLVIACRPAYWERAGALFPPGLLHRPLRPAPALPACVELGDLPEEAAERARARYGLPPGTPAAPDARHPLALRLLAEVAAALPEGDAAGGRAHGPARLGAPDRHQIFDAYLDLVCLRIAVRLAGARRPAPRGRAVRRLAAQVAGQVHEAARRCLGPGSGALDRTAFEEVFPREPGWAAAVLAEGLLVPAGAGFRFAHEEFGEWLQGAHVDLDLLPVPGHRVGPAVQALLLLGRREGTVQLAFRLAELVPMATAPAAGPATGSSAGPPAGPFAGHAVDGRWWAARLLSGVLRRVPDAGPYTGVLRLLADRVTERSLRAGGFARTGLEAFGPWFWERLALTDEDRMDLLRRLLPADGPPSGGAAGRQQAVGARGRVGVAGAGARAPSRRSAGSAGVAMSGPASPSDRSAGRVEVAASAPSSPSGRSSMPSGAAASSGLSTPYGPAGSSGRSTPSGPVAASSGLSMPSGPGAPAGLSEPLGPSAPSGRSTAFVPRPGGPSSAVVPADGPCAGGSFAPPPRVRVHAADEPASDGDGGAAVARGPYTSAGAVAGRSGSEAAAAAGSAPVAGRPPRFLDAAAELLRADPERMQPLLCAWFDDTRPLQRPDAEDGGAAGPAGASPGEITVAGAAQALLHTHRHRALDALTEALVRAAHPKGDELMDALAEDEPAAVCRAVDRWAHDERPERRAAAVSYGLRAARHATAEADRALLRYAALCLLARSADSAHHGSALALLMGDPATRSRFLDRALARFAAGDPQLPPTAFTAALTEQPGPVLNAFRARLVGGEGPPVAAALLRMLARADAPDLVARVADLVRDCARHSPDRAAAPVAEFVARRLERGPAARAALRPLVVELLTGSPVAVRCALAAVVAGAGGGDAAPLRRELLDVLLAQEAAYAPQQGAYEESGRDTRVLEALLQAAAEGAERRPAERTRELVHRTGMLLARTPEGAARFDRRLVELGQRVPGFARRVQDWVADEPGEWAAVVGPGTRATLAGCRG</sequence>
<proteinExistence type="predicted"/>
<dbReference type="InterPro" id="IPR009003">
    <property type="entry name" value="Peptidase_S1_PA"/>
</dbReference>
<protein>
    <recommendedName>
        <fullName evidence="4">Serine protease</fullName>
    </recommendedName>
</protein>
<feature type="region of interest" description="Disordered" evidence="1">
    <location>
        <begin position="851"/>
        <end position="1011"/>
    </location>
</feature>
<dbReference type="Proteomes" id="UP000325598">
    <property type="component" value="Unassembled WGS sequence"/>
</dbReference>
<dbReference type="SUPFAM" id="SSF50494">
    <property type="entry name" value="Trypsin-like serine proteases"/>
    <property type="match status" value="1"/>
</dbReference>
<gene>
    <name evidence="2" type="ORF">San01_44160</name>
</gene>
<keyword evidence="3" id="KW-1185">Reference proteome</keyword>
<organism evidence="2 3">
    <name type="scientific">Streptomyces angustmyceticus</name>
    <dbReference type="NCBI Taxonomy" id="285578"/>
    <lineage>
        <taxon>Bacteria</taxon>
        <taxon>Bacillati</taxon>
        <taxon>Actinomycetota</taxon>
        <taxon>Actinomycetes</taxon>
        <taxon>Kitasatosporales</taxon>
        <taxon>Streptomycetaceae</taxon>
        <taxon>Streptomyces</taxon>
    </lineage>
</organism>
<comment type="caution">
    <text evidence="2">The sequence shown here is derived from an EMBL/GenBank/DDBJ whole genome shotgun (WGS) entry which is preliminary data.</text>
</comment>
<accession>A0A5J4LK49</accession>
<dbReference type="SUPFAM" id="SSF52540">
    <property type="entry name" value="P-loop containing nucleoside triphosphate hydrolases"/>
    <property type="match status" value="1"/>
</dbReference>